<reference evidence="1" key="1">
    <citation type="journal article" date="2014" name="Front. Microbiol.">
        <title>High frequency of phylogenetically diverse reductive dehalogenase-homologous genes in deep subseafloor sedimentary metagenomes.</title>
        <authorList>
            <person name="Kawai M."/>
            <person name="Futagami T."/>
            <person name="Toyoda A."/>
            <person name="Takaki Y."/>
            <person name="Nishi S."/>
            <person name="Hori S."/>
            <person name="Arai W."/>
            <person name="Tsubouchi T."/>
            <person name="Morono Y."/>
            <person name="Uchiyama I."/>
            <person name="Ito T."/>
            <person name="Fujiyama A."/>
            <person name="Inagaki F."/>
            <person name="Takami H."/>
        </authorList>
    </citation>
    <scope>NUCLEOTIDE SEQUENCE</scope>
    <source>
        <strain evidence="1">Expedition CK06-06</strain>
    </source>
</reference>
<sequence length="37" mass="3901">MPITAISPQTVSAARAILLDNLDALGRAFEGYTPNIV</sequence>
<organism evidence="1">
    <name type="scientific">marine sediment metagenome</name>
    <dbReference type="NCBI Taxonomy" id="412755"/>
    <lineage>
        <taxon>unclassified sequences</taxon>
        <taxon>metagenomes</taxon>
        <taxon>ecological metagenomes</taxon>
    </lineage>
</organism>
<comment type="caution">
    <text evidence="1">The sequence shown here is derived from an EMBL/GenBank/DDBJ whole genome shotgun (WGS) entry which is preliminary data.</text>
</comment>
<proteinExistence type="predicted"/>
<evidence type="ECO:0000313" key="1">
    <source>
        <dbReference type="EMBL" id="GAI44132.1"/>
    </source>
</evidence>
<dbReference type="EMBL" id="BARV01028049">
    <property type="protein sequence ID" value="GAI44132.1"/>
    <property type="molecule type" value="Genomic_DNA"/>
</dbReference>
<feature type="non-terminal residue" evidence="1">
    <location>
        <position position="37"/>
    </location>
</feature>
<gene>
    <name evidence="1" type="ORF">S06H3_45004</name>
</gene>
<accession>X1NJD6</accession>
<protein>
    <submittedName>
        <fullName evidence="1">Uncharacterized protein</fullName>
    </submittedName>
</protein>
<dbReference type="AlphaFoldDB" id="X1NJD6"/>
<name>X1NJD6_9ZZZZ</name>